<protein>
    <submittedName>
        <fullName evidence="3">Aspartyl protease family protein</fullName>
    </submittedName>
</protein>
<dbReference type="Pfam" id="PF13975">
    <property type="entry name" value="gag-asp_proteas"/>
    <property type="match status" value="1"/>
</dbReference>
<dbReference type="GO" id="GO:0004190">
    <property type="term" value="F:aspartic-type endopeptidase activity"/>
    <property type="evidence" value="ECO:0007669"/>
    <property type="project" value="InterPro"/>
</dbReference>
<dbReference type="SUPFAM" id="SSF50630">
    <property type="entry name" value="Acid proteases"/>
    <property type="match status" value="1"/>
</dbReference>
<keyword evidence="4" id="KW-1185">Reference proteome</keyword>
<gene>
    <name evidence="3" type="ORF">EV670_0790</name>
</gene>
<reference evidence="3 4" key="1">
    <citation type="submission" date="2019-02" db="EMBL/GenBank/DDBJ databases">
        <title>Genomic Encyclopedia of Type Strains, Phase IV (KMG-IV): sequencing the most valuable type-strain genomes for metagenomic binning, comparative biology and taxonomic classification.</title>
        <authorList>
            <person name="Goeker M."/>
        </authorList>
    </citation>
    <scope>NUCLEOTIDE SEQUENCE [LARGE SCALE GENOMIC DNA]</scope>
    <source>
        <strain evidence="3 4">DSM 19570</strain>
    </source>
</reference>
<evidence type="ECO:0000313" key="3">
    <source>
        <dbReference type="EMBL" id="RZU02761.1"/>
    </source>
</evidence>
<dbReference type="PROSITE" id="PS00141">
    <property type="entry name" value="ASP_PROTEASE"/>
    <property type="match status" value="1"/>
</dbReference>
<dbReference type="Proteomes" id="UP000293671">
    <property type="component" value="Unassembled WGS sequence"/>
</dbReference>
<organism evidence="3 4">
    <name type="scientific">Rivibacter subsaxonicus</name>
    <dbReference type="NCBI Taxonomy" id="457575"/>
    <lineage>
        <taxon>Bacteria</taxon>
        <taxon>Pseudomonadati</taxon>
        <taxon>Pseudomonadota</taxon>
        <taxon>Betaproteobacteria</taxon>
        <taxon>Burkholderiales</taxon>
        <taxon>Rivibacter</taxon>
    </lineage>
</organism>
<dbReference type="InterPro" id="IPR001969">
    <property type="entry name" value="Aspartic_peptidase_AS"/>
</dbReference>
<feature type="domain" description="Peptidase A2" evidence="2">
    <location>
        <begin position="96"/>
        <end position="174"/>
    </location>
</feature>
<dbReference type="InterPro" id="IPR034122">
    <property type="entry name" value="Retropepsin-like_bacterial"/>
</dbReference>
<dbReference type="InterPro" id="IPR001995">
    <property type="entry name" value="Peptidase_A2_cat"/>
</dbReference>
<dbReference type="InterPro" id="IPR011969">
    <property type="entry name" value="Clan_AA_Asp_peptidase_C"/>
</dbReference>
<dbReference type="EMBL" id="SHKP01000004">
    <property type="protein sequence ID" value="RZU02761.1"/>
    <property type="molecule type" value="Genomic_DNA"/>
</dbReference>
<evidence type="ECO:0000313" key="4">
    <source>
        <dbReference type="Proteomes" id="UP000293671"/>
    </source>
</evidence>
<proteinExistence type="predicted"/>
<dbReference type="GO" id="GO:0006508">
    <property type="term" value="P:proteolysis"/>
    <property type="evidence" value="ECO:0007669"/>
    <property type="project" value="UniProtKB-KW"/>
</dbReference>
<dbReference type="NCBIfam" id="TIGR02281">
    <property type="entry name" value="clan_AA_DTGA"/>
    <property type="match status" value="1"/>
</dbReference>
<evidence type="ECO:0000259" key="2">
    <source>
        <dbReference type="PROSITE" id="PS50175"/>
    </source>
</evidence>
<dbReference type="InterPro" id="IPR021109">
    <property type="entry name" value="Peptidase_aspartic_dom_sf"/>
</dbReference>
<dbReference type="AlphaFoldDB" id="A0A4Q7W0P6"/>
<comment type="caution">
    <text evidence="3">The sequence shown here is derived from an EMBL/GenBank/DDBJ whole genome shotgun (WGS) entry which is preliminary data.</text>
</comment>
<sequence length="193" mass="19779">MGLNGTMGQMALLVIDGGQPRAVRIGDAVQGIRVVSVGSGEAVVEVGGKRRSLRVGDAPAAVGGGAGSSAAGTKIVLSAGSGGHFLSSGSINGKAVQFMVDTGATVVALGEAEAQGLSIDYKKGARVTMRTAGGDVPAWRVTLGSVRIGDVEVSNVEAVVQPTPLPFVLLGNSFLTRFQMRRENDLLTLERRY</sequence>
<dbReference type="Gene3D" id="2.40.70.10">
    <property type="entry name" value="Acid Proteases"/>
    <property type="match status" value="1"/>
</dbReference>
<dbReference type="PROSITE" id="PS50175">
    <property type="entry name" value="ASP_PROT_RETROV"/>
    <property type="match status" value="1"/>
</dbReference>
<dbReference type="CDD" id="cd05483">
    <property type="entry name" value="retropepsin_like_bacteria"/>
    <property type="match status" value="1"/>
</dbReference>
<keyword evidence="1" id="KW-0378">Hydrolase</keyword>
<accession>A0A4Q7W0P6</accession>
<evidence type="ECO:0000256" key="1">
    <source>
        <dbReference type="ARBA" id="ARBA00022801"/>
    </source>
</evidence>
<name>A0A4Q7W0P6_9BURK</name>
<keyword evidence="3" id="KW-0645">Protease</keyword>